<dbReference type="InterPro" id="IPR015422">
    <property type="entry name" value="PyrdxlP-dep_Trfase_small"/>
</dbReference>
<dbReference type="NCBIfam" id="TIGR01141">
    <property type="entry name" value="hisC"/>
    <property type="match status" value="1"/>
</dbReference>
<comment type="subunit">
    <text evidence="2 6">Homodimer.</text>
</comment>
<name>A0A1H3XWU3_9ACTO</name>
<feature type="domain" description="Aminotransferase class I/classII large" evidence="7">
    <location>
        <begin position="33"/>
        <end position="353"/>
    </location>
</feature>
<dbReference type="PROSITE" id="PS00599">
    <property type="entry name" value="AA_TRANSFER_CLASS_2"/>
    <property type="match status" value="1"/>
</dbReference>
<dbReference type="PANTHER" id="PTHR43643:SF3">
    <property type="entry name" value="HISTIDINOL-PHOSPHATE AMINOTRANSFERASE"/>
    <property type="match status" value="1"/>
</dbReference>
<dbReference type="InterPro" id="IPR001917">
    <property type="entry name" value="Aminotrans_II_pyridoxalP_BS"/>
</dbReference>
<reference evidence="9" key="1">
    <citation type="submission" date="2016-10" db="EMBL/GenBank/DDBJ databases">
        <authorList>
            <person name="Varghese N."/>
            <person name="Submissions S."/>
        </authorList>
    </citation>
    <scope>NUCLEOTIDE SEQUENCE [LARGE SCALE GENOMIC DNA]</scope>
    <source>
        <strain evidence="9">KPR-1</strain>
    </source>
</reference>
<dbReference type="InterPro" id="IPR015424">
    <property type="entry name" value="PyrdxlP-dep_Trfase"/>
</dbReference>
<comment type="similarity">
    <text evidence="6">Belongs to the class-II pyridoxal-phosphate-dependent aminotransferase family. Histidinol-phosphate aminotransferase subfamily.</text>
</comment>
<dbReference type="Gene3D" id="3.40.640.10">
    <property type="entry name" value="Type I PLP-dependent aspartate aminotransferase-like (Major domain)"/>
    <property type="match status" value="1"/>
</dbReference>
<evidence type="ECO:0000256" key="4">
    <source>
        <dbReference type="ARBA" id="ARBA00022679"/>
    </source>
</evidence>
<dbReference type="RefSeq" id="WP_092562403.1">
    <property type="nucleotide sequence ID" value="NZ_FNQV01000004.1"/>
</dbReference>
<keyword evidence="4 6" id="KW-0808">Transferase</keyword>
<dbReference type="HAMAP" id="MF_01023">
    <property type="entry name" value="HisC_aminotrans_2"/>
    <property type="match status" value="1"/>
</dbReference>
<dbReference type="InterPro" id="IPR015421">
    <property type="entry name" value="PyrdxlP-dep_Trfase_major"/>
</dbReference>
<proteinExistence type="inferred from homology"/>
<dbReference type="OrthoDB" id="9809616at2"/>
<dbReference type="GO" id="GO:0000105">
    <property type="term" value="P:L-histidine biosynthetic process"/>
    <property type="evidence" value="ECO:0007669"/>
    <property type="project" value="UniProtKB-UniRule"/>
</dbReference>
<keyword evidence="6" id="KW-0368">Histidine biosynthesis</keyword>
<organism evidence="8 9">
    <name type="scientific">Bowdeniella nasicola</name>
    <dbReference type="NCBI Taxonomy" id="208480"/>
    <lineage>
        <taxon>Bacteria</taxon>
        <taxon>Bacillati</taxon>
        <taxon>Actinomycetota</taxon>
        <taxon>Actinomycetes</taxon>
        <taxon>Actinomycetales</taxon>
        <taxon>Actinomycetaceae</taxon>
        <taxon>Bowdeniella</taxon>
    </lineage>
</organism>
<dbReference type="GO" id="GO:0030170">
    <property type="term" value="F:pyridoxal phosphate binding"/>
    <property type="evidence" value="ECO:0007669"/>
    <property type="project" value="InterPro"/>
</dbReference>
<keyword evidence="9" id="KW-1185">Reference proteome</keyword>
<evidence type="ECO:0000313" key="9">
    <source>
        <dbReference type="Proteomes" id="UP000199288"/>
    </source>
</evidence>
<dbReference type="Proteomes" id="UP000199288">
    <property type="component" value="Unassembled WGS sequence"/>
</dbReference>
<dbReference type="InterPro" id="IPR050106">
    <property type="entry name" value="HistidinolP_aminotransfase"/>
</dbReference>
<dbReference type="InterPro" id="IPR004839">
    <property type="entry name" value="Aminotransferase_I/II_large"/>
</dbReference>
<evidence type="ECO:0000259" key="7">
    <source>
        <dbReference type="Pfam" id="PF00155"/>
    </source>
</evidence>
<dbReference type="Gene3D" id="3.90.1150.10">
    <property type="entry name" value="Aspartate Aminotransferase, domain 1"/>
    <property type="match status" value="1"/>
</dbReference>
<dbReference type="CDD" id="cd00609">
    <property type="entry name" value="AAT_like"/>
    <property type="match status" value="1"/>
</dbReference>
<gene>
    <name evidence="6" type="primary">hisC</name>
    <name evidence="8" type="ORF">SAMN02910418_00777</name>
</gene>
<evidence type="ECO:0000313" key="8">
    <source>
        <dbReference type="EMBL" id="SEA03793.1"/>
    </source>
</evidence>
<evidence type="ECO:0000256" key="2">
    <source>
        <dbReference type="ARBA" id="ARBA00011738"/>
    </source>
</evidence>
<accession>A0A1H3XWU3</accession>
<keyword evidence="3 6" id="KW-0032">Aminotransferase</keyword>
<keyword evidence="5 6" id="KW-0663">Pyridoxal phosphate</keyword>
<evidence type="ECO:0000256" key="1">
    <source>
        <dbReference type="ARBA" id="ARBA00001933"/>
    </source>
</evidence>
<evidence type="ECO:0000256" key="3">
    <source>
        <dbReference type="ARBA" id="ARBA00022576"/>
    </source>
</evidence>
<dbReference type="AlphaFoldDB" id="A0A1H3XWU3"/>
<evidence type="ECO:0000256" key="5">
    <source>
        <dbReference type="ARBA" id="ARBA00022898"/>
    </source>
</evidence>
<comment type="catalytic activity">
    <reaction evidence="6">
        <text>L-histidinol phosphate + 2-oxoglutarate = 3-(imidazol-4-yl)-2-oxopropyl phosphate + L-glutamate</text>
        <dbReference type="Rhea" id="RHEA:23744"/>
        <dbReference type="ChEBI" id="CHEBI:16810"/>
        <dbReference type="ChEBI" id="CHEBI:29985"/>
        <dbReference type="ChEBI" id="CHEBI:57766"/>
        <dbReference type="ChEBI" id="CHEBI:57980"/>
        <dbReference type="EC" id="2.6.1.9"/>
    </reaction>
</comment>
<comment type="cofactor">
    <cofactor evidence="1 6">
        <name>pyridoxal 5'-phosphate</name>
        <dbReference type="ChEBI" id="CHEBI:597326"/>
    </cofactor>
</comment>
<dbReference type="InterPro" id="IPR005861">
    <property type="entry name" value="HisP_aminotrans"/>
</dbReference>
<keyword evidence="6" id="KW-0028">Amino-acid biosynthesis</keyword>
<dbReference type="SUPFAM" id="SSF53383">
    <property type="entry name" value="PLP-dependent transferases"/>
    <property type="match status" value="1"/>
</dbReference>
<dbReference type="GO" id="GO:0004400">
    <property type="term" value="F:histidinol-phosphate transaminase activity"/>
    <property type="evidence" value="ECO:0007669"/>
    <property type="project" value="UniProtKB-UniRule"/>
</dbReference>
<dbReference type="Pfam" id="PF00155">
    <property type="entry name" value="Aminotran_1_2"/>
    <property type="match status" value="1"/>
</dbReference>
<sequence length="367" mass="39528">MPSEKKLGAYIRPDIESLPAYVPGARPPAGVTMTKLSSNENPADPAPAVVDAVHRAASQINRYPDLYATNLTDAIAEHWKLTPENVAVGNGSVALLSHALTALAVMGDDVVYPWRSFEAYPIIAQAAGATSIQVPLREDASHDLAAMAAAVTERTRAVIVCNPNNPTGNLITRGELMDFIETIPPTVAVFVDEAYQEYVEDAECSFDLSELANYPNVLVFRTFSKAYGLAGLRVGYCLGDPRLIAAVRSTSTPFGVNAIAQAAAQVALGEQEVMRRQVKEAIEERERVVTELREAGWRIPPTSGNFFYLPLREHAAKLAAAGLDEGVLIRGYAGDGVRVTIGTAAENDRLLEFLAAREPNSSALRRP</sequence>
<dbReference type="InterPro" id="IPR024892">
    <property type="entry name" value="ArAT"/>
</dbReference>
<dbReference type="UniPathway" id="UPA00031">
    <property type="reaction ID" value="UER00012"/>
</dbReference>
<dbReference type="EMBL" id="FNQV01000004">
    <property type="protein sequence ID" value="SEA03793.1"/>
    <property type="molecule type" value="Genomic_DNA"/>
</dbReference>
<comment type="pathway">
    <text evidence="6">Amino-acid biosynthesis; L-histidine biosynthesis; L-histidine from 5-phospho-alpha-D-ribose 1-diphosphate: step 7/9.</text>
</comment>
<evidence type="ECO:0000256" key="6">
    <source>
        <dbReference type="HAMAP-Rule" id="MF_01023"/>
    </source>
</evidence>
<protein>
    <recommendedName>
        <fullName evidence="6">Histidinol-phosphate aminotransferase</fullName>
        <ecNumber evidence="6">2.6.1.9</ecNumber>
    </recommendedName>
    <alternativeName>
        <fullName evidence="6">Imidazole acetol-phosphate transaminase</fullName>
    </alternativeName>
</protein>
<dbReference type="NCBIfam" id="NF002878">
    <property type="entry name" value="PRK03321.1"/>
    <property type="match status" value="1"/>
</dbReference>
<dbReference type="PANTHER" id="PTHR43643">
    <property type="entry name" value="HISTIDINOL-PHOSPHATE AMINOTRANSFERASE 2"/>
    <property type="match status" value="1"/>
</dbReference>
<dbReference type="EC" id="2.6.1.9" evidence="6"/>
<feature type="modified residue" description="N6-(pyridoxal phosphate)lysine" evidence="6">
    <location>
        <position position="225"/>
    </location>
</feature>